<evidence type="ECO:0000256" key="3">
    <source>
        <dbReference type="ARBA" id="ARBA00023155"/>
    </source>
</evidence>
<feature type="domain" description="Homeobox" evidence="7">
    <location>
        <begin position="175"/>
        <end position="235"/>
    </location>
</feature>
<dbReference type="Proteomes" id="UP001620645">
    <property type="component" value="Unassembled WGS sequence"/>
</dbReference>
<evidence type="ECO:0000256" key="1">
    <source>
        <dbReference type="ARBA" id="ARBA00004123"/>
    </source>
</evidence>
<keyword evidence="4 5" id="KW-0539">Nucleus</keyword>
<dbReference type="GO" id="GO:0005634">
    <property type="term" value="C:nucleus"/>
    <property type="evidence" value="ECO:0007669"/>
    <property type="project" value="UniProtKB-SubCell"/>
</dbReference>
<dbReference type="Pfam" id="PF00046">
    <property type="entry name" value="Homeodomain"/>
    <property type="match status" value="1"/>
</dbReference>
<dbReference type="CDD" id="cd00086">
    <property type="entry name" value="homeodomain"/>
    <property type="match status" value="1"/>
</dbReference>
<evidence type="ECO:0000313" key="9">
    <source>
        <dbReference type="Proteomes" id="UP001620645"/>
    </source>
</evidence>
<dbReference type="AlphaFoldDB" id="A0ABD2I6N0"/>
<dbReference type="PANTHER" id="PTHR10390:SF33">
    <property type="entry name" value="PROTEIN OPTIX"/>
    <property type="match status" value="1"/>
</dbReference>
<keyword evidence="3 5" id="KW-0371">Homeobox</keyword>
<evidence type="ECO:0000256" key="6">
    <source>
        <dbReference type="RuleBase" id="RU000682"/>
    </source>
</evidence>
<dbReference type="PANTHER" id="PTHR10390">
    <property type="entry name" value="HOMEOBOX PROTEIN SIX"/>
    <property type="match status" value="1"/>
</dbReference>
<dbReference type="SUPFAM" id="SSF46689">
    <property type="entry name" value="Homeodomain-like"/>
    <property type="match status" value="1"/>
</dbReference>
<feature type="DNA-binding region" description="Homeobox" evidence="5">
    <location>
        <begin position="177"/>
        <end position="236"/>
    </location>
</feature>
<dbReference type="GO" id="GO:0003677">
    <property type="term" value="F:DNA binding"/>
    <property type="evidence" value="ECO:0007669"/>
    <property type="project" value="UniProtKB-UniRule"/>
</dbReference>
<name>A0ABD2I6N0_HETSC</name>
<dbReference type="InterPro" id="IPR031701">
    <property type="entry name" value="SIX1_SD"/>
</dbReference>
<gene>
    <name evidence="8" type="ORF">niasHS_014218</name>
</gene>
<reference evidence="8 9" key="1">
    <citation type="submission" date="2024-10" db="EMBL/GenBank/DDBJ databases">
        <authorList>
            <person name="Kim D."/>
        </authorList>
    </citation>
    <scope>NUCLEOTIDE SEQUENCE [LARGE SCALE GENOMIC DNA]</scope>
    <source>
        <strain evidence="8">Taebaek</strain>
    </source>
</reference>
<evidence type="ECO:0000259" key="7">
    <source>
        <dbReference type="PROSITE" id="PS50071"/>
    </source>
</evidence>
<dbReference type="Pfam" id="PF16878">
    <property type="entry name" value="SIX1_SD"/>
    <property type="match status" value="1"/>
</dbReference>
<dbReference type="EMBL" id="JBICCN010000356">
    <property type="protein sequence ID" value="KAL3074773.1"/>
    <property type="molecule type" value="Genomic_DNA"/>
</dbReference>
<keyword evidence="9" id="KW-1185">Reference proteome</keyword>
<evidence type="ECO:0000313" key="8">
    <source>
        <dbReference type="EMBL" id="KAL3074773.1"/>
    </source>
</evidence>
<proteinExistence type="predicted"/>
<evidence type="ECO:0000256" key="5">
    <source>
        <dbReference type="PROSITE-ProRule" id="PRU00108"/>
    </source>
</evidence>
<dbReference type="PROSITE" id="PS50071">
    <property type="entry name" value="HOMEOBOX_2"/>
    <property type="match status" value="1"/>
</dbReference>
<dbReference type="InterPro" id="IPR001356">
    <property type="entry name" value="HD"/>
</dbReference>
<comment type="caution">
    <text evidence="8">The sequence shown here is derived from an EMBL/GenBank/DDBJ whole genome shotgun (WGS) entry which is preliminary data.</text>
</comment>
<dbReference type="Gene3D" id="1.10.10.60">
    <property type="entry name" value="Homeodomain-like"/>
    <property type="match status" value="1"/>
</dbReference>
<keyword evidence="2 5" id="KW-0238">DNA-binding</keyword>
<accession>A0ABD2I6N0</accession>
<evidence type="ECO:0000256" key="2">
    <source>
        <dbReference type="ARBA" id="ARBA00023125"/>
    </source>
</evidence>
<sequence>MDCPPKIPLPNELLSELSNAFHFDFRWSILRVSSSIFDHFLAKRQQKIIHNAYFKLRKILSMNNGQHVELDNFGQHLANFQNKMSLPMSNVPIHEAVLAARVLSSVHTGNFNELYAFLESHKFPRQMHPKLQKIWWDVHFLETELTQGNSWVLSPLSPLEKYKVREEYPLPPSIWEGQKKKGFFKENTMTLLNEQFAESQYLAMPDRWALAEATGLSDTQVQNWLKNRRSKERKAWWRAQMADEIYGPNGKKNRKETEE</sequence>
<evidence type="ECO:0000256" key="4">
    <source>
        <dbReference type="ARBA" id="ARBA00023242"/>
    </source>
</evidence>
<organism evidence="8 9">
    <name type="scientific">Heterodera schachtii</name>
    <name type="common">Sugarbeet cyst nematode worm</name>
    <name type="synonym">Tylenchus schachtii</name>
    <dbReference type="NCBI Taxonomy" id="97005"/>
    <lineage>
        <taxon>Eukaryota</taxon>
        <taxon>Metazoa</taxon>
        <taxon>Ecdysozoa</taxon>
        <taxon>Nematoda</taxon>
        <taxon>Chromadorea</taxon>
        <taxon>Rhabditida</taxon>
        <taxon>Tylenchina</taxon>
        <taxon>Tylenchomorpha</taxon>
        <taxon>Tylenchoidea</taxon>
        <taxon>Heteroderidae</taxon>
        <taxon>Heteroderinae</taxon>
        <taxon>Heterodera</taxon>
    </lineage>
</organism>
<comment type="subcellular location">
    <subcellularLocation>
        <location evidence="1 5 6">Nucleus</location>
    </subcellularLocation>
</comment>
<dbReference type="InterPro" id="IPR009057">
    <property type="entry name" value="Homeodomain-like_sf"/>
</dbReference>
<dbReference type="SMART" id="SM00389">
    <property type="entry name" value="HOX"/>
    <property type="match status" value="1"/>
</dbReference>
<protein>
    <recommendedName>
        <fullName evidence="7">Homeobox domain-containing protein</fullName>
    </recommendedName>
</protein>